<dbReference type="EMBL" id="AP019376">
    <property type="protein sequence ID" value="BBH86212.1"/>
    <property type="molecule type" value="Genomic_DNA"/>
</dbReference>
<keyword evidence="1 2" id="KW-0413">Isomerase</keyword>
<dbReference type="InterPro" id="IPR014710">
    <property type="entry name" value="RmlC-like_jellyroll"/>
</dbReference>
<protein>
    <submittedName>
        <fullName evidence="2">5-deoxy-glucuronate isomerase</fullName>
    </submittedName>
</protein>
<dbReference type="InterPro" id="IPR011051">
    <property type="entry name" value="RmlC_Cupin_sf"/>
</dbReference>
<dbReference type="GO" id="GO:0019310">
    <property type="term" value="P:inositol catabolic process"/>
    <property type="evidence" value="ECO:0007669"/>
    <property type="project" value="InterPro"/>
</dbReference>
<dbReference type="PANTHER" id="PTHR39193">
    <property type="entry name" value="5-DEOXY-GLUCURONATE ISOMERASE"/>
    <property type="match status" value="1"/>
</dbReference>
<dbReference type="PIRSF" id="PIRSF036628">
    <property type="entry name" value="IolB"/>
    <property type="match status" value="1"/>
</dbReference>
<dbReference type="Pfam" id="PF04962">
    <property type="entry name" value="KduI"/>
    <property type="match status" value="1"/>
</dbReference>
<dbReference type="InterPro" id="IPR024203">
    <property type="entry name" value="Deoxy-glucuronate_isom_IolB"/>
</dbReference>
<dbReference type="GO" id="GO:0008880">
    <property type="term" value="F:glucuronate isomerase activity"/>
    <property type="evidence" value="ECO:0007669"/>
    <property type="project" value="InterPro"/>
</dbReference>
<evidence type="ECO:0000313" key="2">
    <source>
        <dbReference type="EMBL" id="BBH86212.1"/>
    </source>
</evidence>
<gene>
    <name evidence="2" type="ORF">KTC_09630</name>
</gene>
<dbReference type="SUPFAM" id="SSF51182">
    <property type="entry name" value="RmlC-like cupins"/>
    <property type="match status" value="1"/>
</dbReference>
<dbReference type="AlphaFoldDB" id="A0A455SGT4"/>
<dbReference type="Gene3D" id="2.60.120.10">
    <property type="entry name" value="Jelly Rolls"/>
    <property type="match status" value="2"/>
</dbReference>
<reference evidence="2" key="1">
    <citation type="submission" date="2018-12" db="EMBL/GenBank/DDBJ databases">
        <title>Novel natural products biosynthetic potential of the class Ktedonobacteria.</title>
        <authorList>
            <person name="Zheng Y."/>
            <person name="Saitou A."/>
            <person name="Wang C.M."/>
            <person name="Toyoda A."/>
            <person name="Minakuchi Y."/>
            <person name="Sekiguchi Y."/>
            <person name="Ueda K."/>
            <person name="Takano H."/>
            <person name="Sakai Y."/>
            <person name="Yokota A."/>
            <person name="Yabe S."/>
        </authorList>
    </citation>
    <scope>NUCLEOTIDE SEQUENCE</scope>
    <source>
        <strain evidence="2">COM3</strain>
    </source>
</reference>
<organism evidence="2">
    <name type="scientific">Thermosporothrix sp. COM3</name>
    <dbReference type="NCBI Taxonomy" id="2490863"/>
    <lineage>
        <taxon>Bacteria</taxon>
        <taxon>Bacillati</taxon>
        <taxon>Chloroflexota</taxon>
        <taxon>Ktedonobacteria</taxon>
        <taxon>Ktedonobacterales</taxon>
        <taxon>Thermosporotrichaceae</taxon>
        <taxon>Thermosporothrix</taxon>
    </lineage>
</organism>
<sequence length="302" mass="33862">MRQYDASQLIIHPVQRTNSGAEALVEVTPELAGWRYVSFQVRRVAAQEAFSEQTGESEVALVLLGGTATIETSRGTWRDIGKRKHVFEGLPYALYLPRHTAYTVQGVTECELAIASAPTEQDHEPRLVTPHDVVVEIRGGDHATRHINNIIPPGFPCQRLVVVEVYTPGGNWSSYPPHKHDIHRTDAQGRVIEADLEEIYYYQFDRPEGFAFQRIYTDAESPLHRAGYPIDAALLPRHNDVVLVPEGYHPVASPPGYTTYYLNVLAGSAQSLANSEDPAYAWVKETYQTQDARVPLYPIEQK</sequence>
<proteinExistence type="predicted"/>
<dbReference type="PANTHER" id="PTHR39193:SF1">
    <property type="entry name" value="5-DEOXY-GLUCURONATE ISOMERASE"/>
    <property type="match status" value="1"/>
</dbReference>
<dbReference type="NCBIfam" id="TIGR04378">
    <property type="entry name" value="myo_inos_iolB"/>
    <property type="match status" value="1"/>
</dbReference>
<evidence type="ECO:0000256" key="1">
    <source>
        <dbReference type="ARBA" id="ARBA00023235"/>
    </source>
</evidence>
<accession>A0A455SGT4</accession>
<name>A0A455SGT4_9CHLR</name>
<dbReference type="InterPro" id="IPR021120">
    <property type="entry name" value="KduI/IolB_isomerase"/>
</dbReference>